<comment type="similarity">
    <text evidence="1 7">Belongs to the universal ribosomal protein uL3 family.</text>
</comment>
<gene>
    <name evidence="8" type="ORF">OMED0929_LOCUS5306</name>
</gene>
<evidence type="ECO:0000256" key="6">
    <source>
        <dbReference type="ARBA" id="ARBA00035213"/>
    </source>
</evidence>
<dbReference type="InterPro" id="IPR019927">
    <property type="entry name" value="Ribosomal_uL3_bac/org-type"/>
</dbReference>
<dbReference type="GO" id="GO:0005840">
    <property type="term" value="C:ribosome"/>
    <property type="evidence" value="ECO:0007669"/>
    <property type="project" value="UniProtKB-KW"/>
</dbReference>
<organism evidence="8">
    <name type="scientific">Ostreococcus mediterraneus</name>
    <dbReference type="NCBI Taxonomy" id="1486918"/>
    <lineage>
        <taxon>Eukaryota</taxon>
        <taxon>Viridiplantae</taxon>
        <taxon>Chlorophyta</taxon>
        <taxon>Mamiellophyceae</taxon>
        <taxon>Mamiellales</taxon>
        <taxon>Bathycoccaceae</taxon>
        <taxon>Ostreococcus</taxon>
    </lineage>
</organism>
<evidence type="ECO:0000313" key="8">
    <source>
        <dbReference type="EMBL" id="CAD8585167.1"/>
    </source>
</evidence>
<dbReference type="HAMAP" id="MF_01325_B">
    <property type="entry name" value="Ribosomal_uL3_B"/>
    <property type="match status" value="1"/>
</dbReference>
<dbReference type="GO" id="GO:1990904">
    <property type="term" value="C:ribonucleoprotein complex"/>
    <property type="evidence" value="ECO:0007669"/>
    <property type="project" value="UniProtKB-KW"/>
</dbReference>
<dbReference type="GO" id="GO:0003735">
    <property type="term" value="F:structural constituent of ribosome"/>
    <property type="evidence" value="ECO:0007669"/>
    <property type="project" value="InterPro"/>
</dbReference>
<evidence type="ECO:0000256" key="2">
    <source>
        <dbReference type="ARBA" id="ARBA00022730"/>
    </source>
</evidence>
<sequence>MFACTTTSLTASAFAPTMPKTTAARRAPAHARTTPVRTHARLDSGVGCFGSKAGMTQMFTDDGLCVPVTVIGIREGNFVTMVKTEATDGYNAVQVGYDVVREDKLTKPEAGHCKKAGTPPMRHLEEFRLGSAPEHEVGARLVPTEMFKAGDKVDVRGATIGKGFQGAVKRYGFSRGLMTHGSKSHRQHGSIGAGTTPGRIYPGKRMHGHMGNDMTTVKGLTVMRVEDDCIIVKGNVPGKKGSLCKVTGTKIVGKSDGGASKAKKSQKVVVA</sequence>
<dbReference type="FunFam" id="3.30.160.810:FF:000001">
    <property type="entry name" value="50S ribosomal protein L3"/>
    <property type="match status" value="1"/>
</dbReference>
<keyword evidence="4 7" id="KW-0689">Ribosomal protein</keyword>
<evidence type="ECO:0000256" key="5">
    <source>
        <dbReference type="ARBA" id="ARBA00023274"/>
    </source>
</evidence>
<name>A0A6U0EJI4_9CHLO</name>
<dbReference type="EMBL" id="HBEW01006272">
    <property type="protein sequence ID" value="CAD8585167.1"/>
    <property type="molecule type" value="Transcribed_RNA"/>
</dbReference>
<dbReference type="InterPro" id="IPR009000">
    <property type="entry name" value="Transl_B-barrel_sf"/>
</dbReference>
<keyword evidence="3" id="KW-0694">RNA-binding</keyword>
<dbReference type="NCBIfam" id="TIGR03625">
    <property type="entry name" value="L3_bact"/>
    <property type="match status" value="1"/>
</dbReference>
<proteinExistence type="inferred from homology"/>
<dbReference type="FunFam" id="2.40.30.10:FF:000065">
    <property type="entry name" value="50S ribosomal protein L3, chloroplastic"/>
    <property type="match status" value="1"/>
</dbReference>
<dbReference type="PANTHER" id="PTHR11229:SF16">
    <property type="entry name" value="LARGE RIBOSOMAL SUBUNIT PROTEIN UL3C"/>
    <property type="match status" value="1"/>
</dbReference>
<dbReference type="PANTHER" id="PTHR11229">
    <property type="entry name" value="50S RIBOSOMAL PROTEIN L3"/>
    <property type="match status" value="1"/>
</dbReference>
<keyword evidence="2" id="KW-0699">rRNA-binding</keyword>
<evidence type="ECO:0000256" key="3">
    <source>
        <dbReference type="ARBA" id="ARBA00022884"/>
    </source>
</evidence>
<evidence type="ECO:0000256" key="1">
    <source>
        <dbReference type="ARBA" id="ARBA00006540"/>
    </source>
</evidence>
<reference evidence="8" key="1">
    <citation type="submission" date="2021-01" db="EMBL/GenBank/DDBJ databases">
        <authorList>
            <person name="Corre E."/>
            <person name="Pelletier E."/>
            <person name="Niang G."/>
            <person name="Scheremetjew M."/>
            <person name="Finn R."/>
            <person name="Kale V."/>
            <person name="Holt S."/>
            <person name="Cochrane G."/>
            <person name="Meng A."/>
            <person name="Brown T."/>
            <person name="Cohen L."/>
        </authorList>
    </citation>
    <scope>NUCLEOTIDE SEQUENCE</scope>
    <source>
        <strain evidence="8">Clade-D-RCC2572</strain>
    </source>
</reference>
<protein>
    <recommendedName>
        <fullName evidence="6">Large ribosomal subunit protein uL3c</fullName>
    </recommendedName>
</protein>
<dbReference type="SUPFAM" id="SSF50447">
    <property type="entry name" value="Translation proteins"/>
    <property type="match status" value="1"/>
</dbReference>
<dbReference type="AlphaFoldDB" id="A0A6U0EJI4"/>
<dbReference type="Gene3D" id="3.30.160.810">
    <property type="match status" value="1"/>
</dbReference>
<dbReference type="GO" id="GO:0019843">
    <property type="term" value="F:rRNA binding"/>
    <property type="evidence" value="ECO:0007669"/>
    <property type="project" value="UniProtKB-KW"/>
</dbReference>
<dbReference type="InterPro" id="IPR019926">
    <property type="entry name" value="Ribosomal_uL3_CS"/>
</dbReference>
<dbReference type="GO" id="GO:0006412">
    <property type="term" value="P:translation"/>
    <property type="evidence" value="ECO:0007669"/>
    <property type="project" value="InterPro"/>
</dbReference>
<evidence type="ECO:0000256" key="4">
    <source>
        <dbReference type="ARBA" id="ARBA00022980"/>
    </source>
</evidence>
<dbReference type="Gene3D" id="2.40.30.10">
    <property type="entry name" value="Translation factors"/>
    <property type="match status" value="1"/>
</dbReference>
<dbReference type="Pfam" id="PF00297">
    <property type="entry name" value="Ribosomal_L3"/>
    <property type="match status" value="1"/>
</dbReference>
<dbReference type="PROSITE" id="PS00474">
    <property type="entry name" value="RIBOSOMAL_L3"/>
    <property type="match status" value="1"/>
</dbReference>
<accession>A0A6U0EJI4</accession>
<dbReference type="InterPro" id="IPR000597">
    <property type="entry name" value="Ribosomal_uL3"/>
</dbReference>
<evidence type="ECO:0000256" key="7">
    <source>
        <dbReference type="RuleBase" id="RU003905"/>
    </source>
</evidence>
<keyword evidence="5 7" id="KW-0687">Ribonucleoprotein</keyword>